<gene>
    <name evidence="2" type="ORF">CYMTET_17267</name>
</gene>
<dbReference type="Proteomes" id="UP001190700">
    <property type="component" value="Unassembled WGS sequence"/>
</dbReference>
<dbReference type="InterPro" id="IPR015943">
    <property type="entry name" value="WD40/YVTN_repeat-like_dom_sf"/>
</dbReference>
<dbReference type="InterPro" id="IPR001680">
    <property type="entry name" value="WD40_rpt"/>
</dbReference>
<dbReference type="PANTHER" id="PTHR45532:SF1">
    <property type="entry name" value="WD REPEAT-CONTAINING PROTEIN 97"/>
    <property type="match status" value="1"/>
</dbReference>
<accession>A0AAE0L7F6</accession>
<protein>
    <submittedName>
        <fullName evidence="2">Uncharacterized protein</fullName>
    </submittedName>
</protein>
<dbReference type="SMART" id="SM00320">
    <property type="entry name" value="WD40"/>
    <property type="match status" value="1"/>
</dbReference>
<evidence type="ECO:0000256" key="1">
    <source>
        <dbReference type="SAM" id="MobiDB-lite"/>
    </source>
</evidence>
<keyword evidence="3" id="KW-1185">Reference proteome</keyword>
<dbReference type="EMBL" id="LGRX02007660">
    <property type="protein sequence ID" value="KAK3274549.1"/>
    <property type="molecule type" value="Genomic_DNA"/>
</dbReference>
<comment type="caution">
    <text evidence="2">The sequence shown here is derived from an EMBL/GenBank/DDBJ whole genome shotgun (WGS) entry which is preliminary data.</text>
</comment>
<proteinExistence type="predicted"/>
<organism evidence="2 3">
    <name type="scientific">Cymbomonas tetramitiformis</name>
    <dbReference type="NCBI Taxonomy" id="36881"/>
    <lineage>
        <taxon>Eukaryota</taxon>
        <taxon>Viridiplantae</taxon>
        <taxon>Chlorophyta</taxon>
        <taxon>Pyramimonadophyceae</taxon>
        <taxon>Pyramimonadales</taxon>
        <taxon>Pyramimonadaceae</taxon>
        <taxon>Cymbomonas</taxon>
    </lineage>
</organism>
<dbReference type="AlphaFoldDB" id="A0AAE0L7F6"/>
<dbReference type="PANTHER" id="PTHR45532">
    <property type="entry name" value="WD REPEAT-CONTAINING PROTEIN 97"/>
    <property type="match status" value="1"/>
</dbReference>
<dbReference type="InterPro" id="IPR036322">
    <property type="entry name" value="WD40_repeat_dom_sf"/>
</dbReference>
<reference evidence="2 3" key="1">
    <citation type="journal article" date="2015" name="Genome Biol. Evol.">
        <title>Comparative Genomics of a Bacterivorous Green Alga Reveals Evolutionary Causalities and Consequences of Phago-Mixotrophic Mode of Nutrition.</title>
        <authorList>
            <person name="Burns J.A."/>
            <person name="Paasch A."/>
            <person name="Narechania A."/>
            <person name="Kim E."/>
        </authorList>
    </citation>
    <scope>NUCLEOTIDE SEQUENCE [LARGE SCALE GENOMIC DNA]</scope>
    <source>
        <strain evidence="2 3">PLY_AMNH</strain>
    </source>
</reference>
<dbReference type="SUPFAM" id="SSF50978">
    <property type="entry name" value="WD40 repeat-like"/>
    <property type="match status" value="1"/>
</dbReference>
<sequence>MRRHAMPCNGPEGAGRGVGEVAGSGLLSQQAITGHIHGSIRMTNIVSGSPVSIPQAGDHSGAVTNINVSRKKNGFITCSGDGTIKIFNDKKVLEAALTLEAPVATVCYLNHDGDILAGLRDKLIVIQEKVYAKARQHLQQARLAALATAREQGADGDALAEDGLLQVAEESLQVAGVLDEGSSDDSGNESGDSVRSEDMLEEDPQWGPRRPRCVESTAVLDAHSEEDAFEAAAAEGMPMVPQLLLEKTAKPKKRRGRRRKANKFMGDLQLQMKLGQSRNNDILLGIQEFKVAETLTSHIGFLPNSK</sequence>
<evidence type="ECO:0000313" key="3">
    <source>
        <dbReference type="Proteomes" id="UP001190700"/>
    </source>
</evidence>
<name>A0AAE0L7F6_9CHLO</name>
<dbReference type="Gene3D" id="2.130.10.10">
    <property type="entry name" value="YVTN repeat-like/Quinoprotein amine dehydrogenase"/>
    <property type="match status" value="1"/>
</dbReference>
<evidence type="ECO:0000313" key="2">
    <source>
        <dbReference type="EMBL" id="KAK3274549.1"/>
    </source>
</evidence>
<feature type="region of interest" description="Disordered" evidence="1">
    <location>
        <begin position="177"/>
        <end position="212"/>
    </location>
</feature>